<dbReference type="Proteomes" id="UP001168146">
    <property type="component" value="Unassembled WGS sequence"/>
</dbReference>
<dbReference type="SUPFAM" id="SSF69000">
    <property type="entry name" value="FAD-dependent thiol oxidase"/>
    <property type="match status" value="1"/>
</dbReference>
<keyword evidence="2 6" id="KW-0285">Flavoprotein</keyword>
<comment type="cofactor">
    <cofactor evidence="1 6">
        <name>FAD</name>
        <dbReference type="ChEBI" id="CHEBI:57692"/>
    </cofactor>
</comment>
<dbReference type="InterPro" id="IPR039799">
    <property type="entry name" value="ALR/ERV"/>
</dbReference>
<name>A0AAN6FN45_9PEZI</name>
<dbReference type="FunFam" id="1.20.120.310:FF:000002">
    <property type="entry name" value="Sulfhydryl oxidase"/>
    <property type="match status" value="1"/>
</dbReference>
<keyword evidence="4 6" id="KW-0560">Oxidoreductase</keyword>
<evidence type="ECO:0000256" key="5">
    <source>
        <dbReference type="ARBA" id="ARBA00023157"/>
    </source>
</evidence>
<dbReference type="Pfam" id="PF04777">
    <property type="entry name" value="Evr1_Alr"/>
    <property type="match status" value="1"/>
</dbReference>
<dbReference type="InterPro" id="IPR036774">
    <property type="entry name" value="ERV/ALR_sulphydryl_oxid_sf"/>
</dbReference>
<dbReference type="Gene3D" id="1.20.120.310">
    <property type="entry name" value="ERV/ALR sulfhydryl oxidase domain"/>
    <property type="match status" value="1"/>
</dbReference>
<evidence type="ECO:0000313" key="8">
    <source>
        <dbReference type="EMBL" id="KAK0320692.1"/>
    </source>
</evidence>
<dbReference type="PROSITE" id="PS51324">
    <property type="entry name" value="ERV_ALR"/>
    <property type="match status" value="1"/>
</dbReference>
<feature type="domain" description="ERV/ALR sulfhydryl oxidase" evidence="7">
    <location>
        <begin position="74"/>
        <end position="174"/>
    </location>
</feature>
<dbReference type="GO" id="GO:0016971">
    <property type="term" value="F:flavin-dependent sulfhydryl oxidase activity"/>
    <property type="evidence" value="ECO:0007669"/>
    <property type="project" value="InterPro"/>
</dbReference>
<evidence type="ECO:0000256" key="4">
    <source>
        <dbReference type="ARBA" id="ARBA00023002"/>
    </source>
</evidence>
<organism evidence="8 9">
    <name type="scientific">Friedmanniomyces endolithicus</name>
    <dbReference type="NCBI Taxonomy" id="329885"/>
    <lineage>
        <taxon>Eukaryota</taxon>
        <taxon>Fungi</taxon>
        <taxon>Dikarya</taxon>
        <taxon>Ascomycota</taxon>
        <taxon>Pezizomycotina</taxon>
        <taxon>Dothideomycetes</taxon>
        <taxon>Dothideomycetidae</taxon>
        <taxon>Mycosphaerellales</taxon>
        <taxon>Teratosphaeriaceae</taxon>
        <taxon>Friedmanniomyces</taxon>
    </lineage>
</organism>
<keyword evidence="3 6" id="KW-0274">FAD</keyword>
<dbReference type="AlphaFoldDB" id="A0AAN6FN45"/>
<comment type="caution">
    <text evidence="8">The sequence shown here is derived from an EMBL/GenBank/DDBJ whole genome shotgun (WGS) entry which is preliminary data.</text>
</comment>
<evidence type="ECO:0000256" key="1">
    <source>
        <dbReference type="ARBA" id="ARBA00001974"/>
    </source>
</evidence>
<proteinExistence type="predicted"/>
<evidence type="ECO:0000256" key="6">
    <source>
        <dbReference type="RuleBase" id="RU371123"/>
    </source>
</evidence>
<sequence>MPVSPGPSKRYLLLLLTVSAFLAILFVSSFRPQRAPFHQVTNDKFATATSHNVDAVNIPLDTLSGGPILPKLANETAKADLGRASWKLFHTIMSRFPDQPSPDERTALKSYIHLFVRLYPCGECAEHFRVIVEKFPPQTSSRSAAATWACHVHNEVNLSLGKAVFDCSKIGDFYDCGCAEDGVEGKAVGVGAVRSVEKPEMSEEEKEKLTRFAGREFNIDLITGDKLLKVEEGPIDQKQSNICAF</sequence>
<gene>
    <name evidence="8" type="ORF">LTR82_008405</name>
</gene>
<accession>A0AAN6FN45</accession>
<dbReference type="PANTHER" id="PTHR12645:SF1">
    <property type="entry name" value="FAD-LINKED SULFHYDRYL OXIDASE ERV2"/>
    <property type="match status" value="1"/>
</dbReference>
<keyword evidence="5" id="KW-1015">Disulfide bond</keyword>
<evidence type="ECO:0000256" key="2">
    <source>
        <dbReference type="ARBA" id="ARBA00022630"/>
    </source>
</evidence>
<evidence type="ECO:0000313" key="9">
    <source>
        <dbReference type="Proteomes" id="UP001168146"/>
    </source>
</evidence>
<dbReference type="GO" id="GO:0050660">
    <property type="term" value="F:flavin adenine dinucleotide binding"/>
    <property type="evidence" value="ECO:0007669"/>
    <property type="project" value="TreeGrafter"/>
</dbReference>
<evidence type="ECO:0000259" key="7">
    <source>
        <dbReference type="PROSITE" id="PS51324"/>
    </source>
</evidence>
<reference evidence="8" key="1">
    <citation type="submission" date="2021-12" db="EMBL/GenBank/DDBJ databases">
        <title>Black yeast isolated from Biological Soil Crust.</title>
        <authorList>
            <person name="Kurbessoian T."/>
        </authorList>
    </citation>
    <scope>NUCLEOTIDE SEQUENCE</scope>
    <source>
        <strain evidence="8">CCFEE 5208</strain>
    </source>
</reference>
<dbReference type="PANTHER" id="PTHR12645">
    <property type="entry name" value="ALR/ERV"/>
    <property type="match status" value="1"/>
</dbReference>
<comment type="catalytic activity">
    <reaction evidence="6">
        <text>2 R'C(R)SH + O2 = R'C(R)S-S(R)CR' + H2O2</text>
        <dbReference type="Rhea" id="RHEA:17357"/>
        <dbReference type="ChEBI" id="CHEBI:15379"/>
        <dbReference type="ChEBI" id="CHEBI:16240"/>
        <dbReference type="ChEBI" id="CHEBI:16520"/>
        <dbReference type="ChEBI" id="CHEBI:17412"/>
        <dbReference type="EC" id="1.8.3.2"/>
    </reaction>
</comment>
<protein>
    <recommendedName>
        <fullName evidence="6">Sulfhydryl oxidase</fullName>
        <ecNumber evidence="6">1.8.3.2</ecNumber>
    </recommendedName>
</protein>
<dbReference type="GO" id="GO:0005739">
    <property type="term" value="C:mitochondrion"/>
    <property type="evidence" value="ECO:0007669"/>
    <property type="project" value="TreeGrafter"/>
</dbReference>
<dbReference type="InterPro" id="IPR017905">
    <property type="entry name" value="ERV/ALR_sulphydryl_oxidase"/>
</dbReference>
<dbReference type="EMBL" id="JASUXU010000024">
    <property type="protein sequence ID" value="KAK0320692.1"/>
    <property type="molecule type" value="Genomic_DNA"/>
</dbReference>
<dbReference type="EC" id="1.8.3.2" evidence="6"/>
<evidence type="ECO:0000256" key="3">
    <source>
        <dbReference type="ARBA" id="ARBA00022827"/>
    </source>
</evidence>